<sequence>MFIQSCTRVCEKLCCESGFCARIGAYYYEDMVNREVSLGRIRPGDRVLCVGGGRTPFTACLLAEKTGADVTVIDHDPTVIADAEAFISSWQLLKGQIRCKWQDGQEPGHDPYDIAHIALQVTPQAKVTEAMFQLAGCEKVLCRIPKPGMQDQYPEAFVQADCEACTDRVAHRGARMAAETVLFTKDAFVKEGAVG</sequence>
<reference evidence="1" key="1">
    <citation type="submission" date="2009-10" db="EMBL/GenBank/DDBJ databases">
        <title>Complete sequence of Bacillus selenitireducens MLS10.</title>
        <authorList>
            <consortium name="US DOE Joint Genome Institute"/>
            <person name="Lucas S."/>
            <person name="Copeland A."/>
            <person name="Lapidus A."/>
            <person name="Glavina del Rio T."/>
            <person name="Dalin E."/>
            <person name="Tice H."/>
            <person name="Bruce D."/>
            <person name="Goodwin L."/>
            <person name="Pitluck S."/>
            <person name="Sims D."/>
            <person name="Brettin T."/>
            <person name="Detter J.C."/>
            <person name="Han C."/>
            <person name="Larimer F."/>
            <person name="Land M."/>
            <person name="Hauser L."/>
            <person name="Kyrpides N."/>
            <person name="Ovchinnikova G."/>
            <person name="Stolz J."/>
        </authorList>
    </citation>
    <scope>NUCLEOTIDE SEQUENCE [LARGE SCALE GENOMIC DNA]</scope>
    <source>
        <strain evidence="1">MLS10</strain>
    </source>
</reference>
<evidence type="ECO:0000313" key="2">
    <source>
        <dbReference type="Proteomes" id="UP000000271"/>
    </source>
</evidence>
<dbReference type="AlphaFoldDB" id="D6XYQ9"/>
<dbReference type="Proteomes" id="UP000000271">
    <property type="component" value="Chromosome"/>
</dbReference>
<dbReference type="EMBL" id="CP001791">
    <property type="protein sequence ID" value="ADH98217.1"/>
    <property type="molecule type" value="Genomic_DNA"/>
</dbReference>
<dbReference type="KEGG" id="bse:Bsel_0682"/>
<proteinExistence type="predicted"/>
<organism evidence="1 2">
    <name type="scientific">Bacillus selenitireducens (strain ATCC 700615 / DSM 15326 / MLS10)</name>
    <dbReference type="NCBI Taxonomy" id="439292"/>
    <lineage>
        <taxon>Bacteria</taxon>
        <taxon>Bacillati</taxon>
        <taxon>Bacillota</taxon>
        <taxon>Bacilli</taxon>
        <taxon>Bacillales</taxon>
        <taxon>Bacillaceae</taxon>
        <taxon>Salisediminibacterium</taxon>
    </lineage>
</organism>
<dbReference type="SUPFAM" id="SSF53335">
    <property type="entry name" value="S-adenosyl-L-methionine-dependent methyltransferases"/>
    <property type="match status" value="1"/>
</dbReference>
<evidence type="ECO:0008006" key="3">
    <source>
        <dbReference type="Google" id="ProtNLM"/>
    </source>
</evidence>
<keyword evidence="2" id="KW-1185">Reference proteome</keyword>
<protein>
    <recommendedName>
        <fullName evidence="3">Nicotianamine synthase protein</fullName>
    </recommendedName>
</protein>
<gene>
    <name evidence="1" type="ordered locus">Bsel_0682</name>
</gene>
<dbReference type="STRING" id="439292.Bsel_0682"/>
<dbReference type="InterPro" id="IPR029063">
    <property type="entry name" value="SAM-dependent_MTases_sf"/>
</dbReference>
<accession>D6XYQ9</accession>
<name>D6XYQ9_BACIE</name>
<evidence type="ECO:0000313" key="1">
    <source>
        <dbReference type="EMBL" id="ADH98217.1"/>
    </source>
</evidence>
<dbReference type="Gene3D" id="3.40.50.150">
    <property type="entry name" value="Vaccinia Virus protein VP39"/>
    <property type="match status" value="1"/>
</dbReference>
<dbReference type="HOGENOM" id="CLU_115325_0_0_9"/>
<dbReference type="eggNOG" id="COG2890">
    <property type="taxonomic scope" value="Bacteria"/>
</dbReference>